<dbReference type="Proteomes" id="UP001596413">
    <property type="component" value="Unassembled WGS sequence"/>
</dbReference>
<dbReference type="Gene3D" id="3.40.630.30">
    <property type="match status" value="1"/>
</dbReference>
<keyword evidence="2" id="KW-0012">Acyltransferase</keyword>
<sequence>MSGRTDGDALAEAMDVVRLRRLNRWQAEGLREDLADLYVESATVVPGGEYHNREAFLERLAADVQRPGFDMLVAETAALAGFVEGYPLPRDGSWWQGLAGPMPHDLEQLTASGHLFAISELAVHPHERDRGIAKHLQERLLTDNEASVAATLLDASNPAAVASFRTWGWQEIGEVRRPAGPPVLSLLILALGERSADRPDGLAHNDQTQRPE</sequence>
<evidence type="ECO:0000313" key="3">
    <source>
        <dbReference type="Proteomes" id="UP001596413"/>
    </source>
</evidence>
<keyword evidence="2" id="KW-0808">Transferase</keyword>
<dbReference type="InterPro" id="IPR000182">
    <property type="entry name" value="GNAT_dom"/>
</dbReference>
<reference evidence="3" key="1">
    <citation type="journal article" date="2019" name="Int. J. Syst. Evol. Microbiol.">
        <title>The Global Catalogue of Microorganisms (GCM) 10K type strain sequencing project: providing services to taxonomists for standard genome sequencing and annotation.</title>
        <authorList>
            <consortium name="The Broad Institute Genomics Platform"/>
            <consortium name="The Broad Institute Genome Sequencing Center for Infectious Disease"/>
            <person name="Wu L."/>
            <person name="Ma J."/>
        </authorList>
    </citation>
    <scope>NUCLEOTIDE SEQUENCE [LARGE SCALE GENOMIC DNA]</scope>
    <source>
        <strain evidence="3">CGMCC 1.13681</strain>
    </source>
</reference>
<proteinExistence type="predicted"/>
<dbReference type="EC" id="2.3.1.-" evidence="2"/>
<dbReference type="PROSITE" id="PS51186">
    <property type="entry name" value="GNAT"/>
    <property type="match status" value="1"/>
</dbReference>
<evidence type="ECO:0000313" key="2">
    <source>
        <dbReference type="EMBL" id="MFC7216846.1"/>
    </source>
</evidence>
<dbReference type="Pfam" id="PF00583">
    <property type="entry name" value="Acetyltransf_1"/>
    <property type="match status" value="1"/>
</dbReference>
<organism evidence="2 3">
    <name type="scientific">Streptomyces polyrhachis</name>
    <dbReference type="NCBI Taxonomy" id="1282885"/>
    <lineage>
        <taxon>Bacteria</taxon>
        <taxon>Bacillati</taxon>
        <taxon>Actinomycetota</taxon>
        <taxon>Actinomycetes</taxon>
        <taxon>Kitasatosporales</taxon>
        <taxon>Streptomycetaceae</taxon>
        <taxon>Streptomyces</taxon>
    </lineage>
</organism>
<protein>
    <submittedName>
        <fullName evidence="2">GNAT family N-acetyltransferase</fullName>
        <ecNumber evidence="2">2.3.1.-</ecNumber>
    </submittedName>
</protein>
<dbReference type="InterPro" id="IPR016181">
    <property type="entry name" value="Acyl_CoA_acyltransferase"/>
</dbReference>
<dbReference type="SUPFAM" id="SSF55729">
    <property type="entry name" value="Acyl-CoA N-acyltransferases (Nat)"/>
    <property type="match status" value="1"/>
</dbReference>
<evidence type="ECO:0000259" key="1">
    <source>
        <dbReference type="PROSITE" id="PS51186"/>
    </source>
</evidence>
<dbReference type="EMBL" id="JBHSZO010000002">
    <property type="protein sequence ID" value="MFC7216846.1"/>
    <property type="molecule type" value="Genomic_DNA"/>
</dbReference>
<keyword evidence="3" id="KW-1185">Reference proteome</keyword>
<name>A0ABW2GBS5_9ACTN</name>
<accession>A0ABW2GBS5</accession>
<dbReference type="GO" id="GO:0016746">
    <property type="term" value="F:acyltransferase activity"/>
    <property type="evidence" value="ECO:0007669"/>
    <property type="project" value="UniProtKB-KW"/>
</dbReference>
<comment type="caution">
    <text evidence="2">The sequence shown here is derived from an EMBL/GenBank/DDBJ whole genome shotgun (WGS) entry which is preliminary data.</text>
</comment>
<feature type="domain" description="N-acetyltransferase" evidence="1">
    <location>
        <begin position="17"/>
        <end position="190"/>
    </location>
</feature>
<dbReference type="RefSeq" id="WP_386410847.1">
    <property type="nucleotide sequence ID" value="NZ_JBHSZO010000002.1"/>
</dbReference>
<gene>
    <name evidence="2" type="ORF">ACFQLX_01465</name>
</gene>